<evidence type="ECO:0000256" key="8">
    <source>
        <dbReference type="ARBA" id="ARBA00022679"/>
    </source>
</evidence>
<dbReference type="PANTHER" id="PTHR21098">
    <property type="entry name" value="RIBOFLAVIN SYNTHASE ALPHA CHAIN"/>
    <property type="match status" value="1"/>
</dbReference>
<dbReference type="FunFam" id="2.40.30.20:FF:000003">
    <property type="entry name" value="Riboflavin synthase, alpha subunit"/>
    <property type="match status" value="1"/>
</dbReference>
<evidence type="ECO:0000256" key="4">
    <source>
        <dbReference type="ARBA" id="ARBA00011233"/>
    </source>
</evidence>
<evidence type="ECO:0000256" key="9">
    <source>
        <dbReference type="ARBA" id="ARBA00022737"/>
    </source>
</evidence>
<protein>
    <recommendedName>
        <fullName evidence="6 10">Riboflavin synthase</fullName>
        <ecNumber evidence="5 10">2.5.1.9</ecNumber>
    </recommendedName>
</protein>
<evidence type="ECO:0000256" key="6">
    <source>
        <dbReference type="ARBA" id="ARBA00013950"/>
    </source>
</evidence>
<dbReference type="PIRSF" id="PIRSF000498">
    <property type="entry name" value="Riboflavin_syn_A"/>
    <property type="match status" value="1"/>
</dbReference>
<dbReference type="AlphaFoldDB" id="A0A1R1EVD3"/>
<gene>
    <name evidence="13" type="ORF">BK138_13505</name>
</gene>
<keyword evidence="7" id="KW-0686">Riboflavin biosynthesis</keyword>
<dbReference type="GO" id="GO:0009231">
    <property type="term" value="P:riboflavin biosynthetic process"/>
    <property type="evidence" value="ECO:0007669"/>
    <property type="project" value="UniProtKB-KW"/>
</dbReference>
<name>A0A1R1EVD3_9BACL</name>
<dbReference type="Proteomes" id="UP000187172">
    <property type="component" value="Unassembled WGS sequence"/>
</dbReference>
<accession>A0A1R1EVD3</accession>
<dbReference type="PROSITE" id="PS51177">
    <property type="entry name" value="LUMAZINE_BIND"/>
    <property type="match status" value="2"/>
</dbReference>
<dbReference type="SUPFAM" id="SSF63380">
    <property type="entry name" value="Riboflavin synthase domain-like"/>
    <property type="match status" value="2"/>
</dbReference>
<dbReference type="EC" id="2.5.1.9" evidence="5 10"/>
<reference evidence="13 14" key="1">
    <citation type="submission" date="2016-11" db="EMBL/GenBank/DDBJ databases">
        <title>Paenibacillus species isolates.</title>
        <authorList>
            <person name="Beno S.M."/>
        </authorList>
    </citation>
    <scope>NUCLEOTIDE SEQUENCE [LARGE SCALE GENOMIC DNA]</scope>
    <source>
        <strain evidence="13 14">FSL R5-0378</strain>
    </source>
</reference>
<keyword evidence="14" id="KW-1185">Reference proteome</keyword>
<evidence type="ECO:0000256" key="5">
    <source>
        <dbReference type="ARBA" id="ARBA00012827"/>
    </source>
</evidence>
<proteinExistence type="predicted"/>
<feature type="domain" description="Lumazine-binding" evidence="12">
    <location>
        <begin position="14"/>
        <end position="109"/>
    </location>
</feature>
<dbReference type="NCBIfam" id="TIGR00187">
    <property type="entry name" value="ribE"/>
    <property type="match status" value="1"/>
</dbReference>
<sequence length="234" mass="24982">MKYFFTGQKGAVAMFTGLVEEVGVMRGVSSKGEAMILHIEASRIMGDLKIGDSVSVNGVCLTAVEIGARTFAVDVMPQTYRHSNLKSLGAGSRVNLERAMQVGARFGGHIVQGHADGTGTIRAMDRDQNAVLIEVEPEDTALLRYIIPQGSITLDGISLTVVKTSATTFTVSIIPHTLAETSLADKKPGNALNLECDILGKYVDHLLHYRTGEGNGRPEPSGISMELLAQHGFA</sequence>
<dbReference type="NCBIfam" id="NF006767">
    <property type="entry name" value="PRK09289.1"/>
    <property type="match status" value="1"/>
</dbReference>
<evidence type="ECO:0000313" key="14">
    <source>
        <dbReference type="Proteomes" id="UP000187172"/>
    </source>
</evidence>
<evidence type="ECO:0000259" key="12">
    <source>
        <dbReference type="PROSITE" id="PS51177"/>
    </source>
</evidence>
<dbReference type="Pfam" id="PF00677">
    <property type="entry name" value="Lum_binding"/>
    <property type="match status" value="2"/>
</dbReference>
<dbReference type="InterPro" id="IPR001783">
    <property type="entry name" value="Lumazine-bd"/>
</dbReference>
<feature type="domain" description="Lumazine-binding" evidence="12">
    <location>
        <begin position="110"/>
        <end position="207"/>
    </location>
</feature>
<feature type="repeat" description="Lumazine-binding" evidence="11">
    <location>
        <begin position="14"/>
        <end position="109"/>
    </location>
</feature>
<dbReference type="InterPro" id="IPR023366">
    <property type="entry name" value="ATP_synth_asu-like_sf"/>
</dbReference>
<dbReference type="GO" id="GO:0004746">
    <property type="term" value="F:riboflavin synthase activity"/>
    <property type="evidence" value="ECO:0007669"/>
    <property type="project" value="UniProtKB-UniRule"/>
</dbReference>
<dbReference type="Gene3D" id="2.40.30.20">
    <property type="match status" value="2"/>
</dbReference>
<dbReference type="InterPro" id="IPR017938">
    <property type="entry name" value="Riboflavin_synthase-like_b-brl"/>
</dbReference>
<dbReference type="InterPro" id="IPR026017">
    <property type="entry name" value="Lumazine-bd_dom"/>
</dbReference>
<evidence type="ECO:0000256" key="10">
    <source>
        <dbReference type="NCBIfam" id="TIGR00187"/>
    </source>
</evidence>
<organism evidence="13 14">
    <name type="scientific">Paenibacillus rhizosphaerae</name>
    <dbReference type="NCBI Taxonomy" id="297318"/>
    <lineage>
        <taxon>Bacteria</taxon>
        <taxon>Bacillati</taxon>
        <taxon>Bacillota</taxon>
        <taxon>Bacilli</taxon>
        <taxon>Bacillales</taxon>
        <taxon>Paenibacillaceae</taxon>
        <taxon>Paenibacillus</taxon>
    </lineage>
</organism>
<evidence type="ECO:0000313" key="13">
    <source>
        <dbReference type="EMBL" id="OMF55662.1"/>
    </source>
</evidence>
<feature type="repeat" description="Lumazine-binding" evidence="11">
    <location>
        <begin position="110"/>
        <end position="207"/>
    </location>
</feature>
<comment type="caution">
    <text evidence="13">The sequence shown here is derived from an EMBL/GenBank/DDBJ whole genome shotgun (WGS) entry which is preliminary data.</text>
</comment>
<evidence type="ECO:0000256" key="3">
    <source>
        <dbReference type="ARBA" id="ARBA00004887"/>
    </source>
</evidence>
<evidence type="ECO:0000256" key="11">
    <source>
        <dbReference type="PROSITE-ProRule" id="PRU00524"/>
    </source>
</evidence>
<evidence type="ECO:0000256" key="2">
    <source>
        <dbReference type="ARBA" id="ARBA00002803"/>
    </source>
</evidence>
<evidence type="ECO:0000256" key="7">
    <source>
        <dbReference type="ARBA" id="ARBA00022619"/>
    </source>
</evidence>
<keyword evidence="8" id="KW-0808">Transferase</keyword>
<keyword evidence="9" id="KW-0677">Repeat</keyword>
<dbReference type="CDD" id="cd00402">
    <property type="entry name" value="Riboflavin_synthase_like"/>
    <property type="match status" value="1"/>
</dbReference>
<dbReference type="STRING" id="297318.BK138_13505"/>
<dbReference type="PANTHER" id="PTHR21098:SF12">
    <property type="entry name" value="RIBOFLAVIN SYNTHASE"/>
    <property type="match status" value="1"/>
</dbReference>
<evidence type="ECO:0000256" key="1">
    <source>
        <dbReference type="ARBA" id="ARBA00000968"/>
    </source>
</evidence>
<dbReference type="EMBL" id="MRTP01000002">
    <property type="protein sequence ID" value="OMF55662.1"/>
    <property type="molecule type" value="Genomic_DNA"/>
</dbReference>
<comment type="catalytic activity">
    <reaction evidence="1">
        <text>2 6,7-dimethyl-8-(1-D-ribityl)lumazine + H(+) = 5-amino-6-(D-ribitylamino)uracil + riboflavin</text>
        <dbReference type="Rhea" id="RHEA:20772"/>
        <dbReference type="ChEBI" id="CHEBI:15378"/>
        <dbReference type="ChEBI" id="CHEBI:15934"/>
        <dbReference type="ChEBI" id="CHEBI:57986"/>
        <dbReference type="ChEBI" id="CHEBI:58201"/>
        <dbReference type="EC" id="2.5.1.9"/>
    </reaction>
</comment>
<comment type="subunit">
    <text evidence="4">Homotrimer.</text>
</comment>
<comment type="function">
    <text evidence="2">Catalyzes the dismutation of two molecules of 6,7-dimethyl-8-ribityllumazine, resulting in the formation of riboflavin and 5-amino-6-(D-ribitylamino)uracil.</text>
</comment>
<dbReference type="FunFam" id="2.40.30.20:FF:000004">
    <property type="entry name" value="Riboflavin synthase, alpha subunit"/>
    <property type="match status" value="1"/>
</dbReference>
<comment type="pathway">
    <text evidence="3">Cofactor biosynthesis; riboflavin biosynthesis; riboflavin from 2-hydroxy-3-oxobutyl phosphate and 5-amino-6-(D-ribitylamino)uracil: step 2/2.</text>
</comment>